<feature type="signal peptide" evidence="1">
    <location>
        <begin position="1"/>
        <end position="17"/>
    </location>
</feature>
<dbReference type="Proteomes" id="UP001152759">
    <property type="component" value="Chromosome 9"/>
</dbReference>
<organism evidence="3 4">
    <name type="scientific">Bemisia tabaci</name>
    <name type="common">Sweetpotato whitefly</name>
    <name type="synonym">Aleurodes tabaci</name>
    <dbReference type="NCBI Taxonomy" id="7038"/>
    <lineage>
        <taxon>Eukaryota</taxon>
        <taxon>Metazoa</taxon>
        <taxon>Ecdysozoa</taxon>
        <taxon>Arthropoda</taxon>
        <taxon>Hexapoda</taxon>
        <taxon>Insecta</taxon>
        <taxon>Pterygota</taxon>
        <taxon>Neoptera</taxon>
        <taxon>Paraneoptera</taxon>
        <taxon>Hemiptera</taxon>
        <taxon>Sternorrhyncha</taxon>
        <taxon>Aleyrodoidea</taxon>
        <taxon>Aleyrodidae</taxon>
        <taxon>Aleyrodinae</taxon>
        <taxon>Bemisia</taxon>
    </lineage>
</organism>
<keyword evidence="1" id="KW-0732">Signal</keyword>
<protein>
    <recommendedName>
        <fullName evidence="2">AAA-ATPase-like domain-containing protein</fullName>
    </recommendedName>
</protein>
<evidence type="ECO:0000259" key="2">
    <source>
        <dbReference type="Pfam" id="PF09820"/>
    </source>
</evidence>
<dbReference type="EMBL" id="OU963870">
    <property type="protein sequence ID" value="CAH0395748.1"/>
    <property type="molecule type" value="Genomic_DNA"/>
</dbReference>
<feature type="chain" id="PRO_5040333760" description="AAA-ATPase-like domain-containing protein" evidence="1">
    <location>
        <begin position="18"/>
        <end position="683"/>
    </location>
</feature>
<keyword evidence="4" id="KW-1185">Reference proteome</keyword>
<evidence type="ECO:0000256" key="1">
    <source>
        <dbReference type="SAM" id="SignalP"/>
    </source>
</evidence>
<dbReference type="PANTHER" id="PTHR34825:SF1">
    <property type="entry name" value="AAA-ATPASE-LIKE DOMAIN-CONTAINING PROTEIN"/>
    <property type="match status" value="1"/>
</dbReference>
<dbReference type="Pfam" id="PF09820">
    <property type="entry name" value="AAA-ATPase_like"/>
    <property type="match status" value="1"/>
</dbReference>
<feature type="domain" description="AAA-ATPase-like" evidence="2">
    <location>
        <begin position="63"/>
        <end position="304"/>
    </location>
</feature>
<sequence>MMTRFMLLLLSIHTLNALLMPEDEAQTDDGNKSLLPPLAVAGVNVEHGESRSLNTEFFMDMVESRYFVDKSNLIRTFFDFRGTEHVVLHGPKRFGKTVNLNMIQNFVEIETDENGHTADRSNLTKWNVFKKLAIGQDKEVFREYFAAFPVLHLVFDMTFTSYDDFLDKFTIVIKKEFKRQGSRHFFNGGNYVSPKPAFANDPELVRIYTKYTIDPENLSKVELFVAGYELATLLYRSFRRRVIVLIDEYDAPITQATLNPDISNDDAEKIIDFLATFLKSLVKPSKAGFIKRSLLTGITRVGSTSSIGINNLQSYRIFDHPKIAPYYGFTREEVIHLTKKFSVEDKIDAMTDYYDGFKTEKGSSMFCMESVISFLDSGKIIPYWDPFGRYFDSLFEYEHLGGYLDANMDKVITINIEDLIEKEDFLLLKKYIKRKNFTEDRYPTFNLILQMLVEEGAFTIVRRFGWNNAHIKIPNLEVKEQLFDKMYTTEFLLKKFMISKDILEKYARSAIIIENDNSRFIGFKNSISVLLNQTKPLNEADMQGALCGVLQGHASIVSKSGILYVSKGGRVKNVPKKQSKSENHDMSELTTSKYDCLYVLRNLRSGDVGILLEMKYKKESSMLALTQILDRQYYKTFDQDLKKRNIFNITTEVLIGIHYDPTANKTSLSYLWNDRDLEKAQHV</sequence>
<dbReference type="PANTHER" id="PTHR34825">
    <property type="entry name" value="CONSERVED PROTEIN, WITH A WEAK D-GALACTARATE DEHYDRATASE/ALTRONATE HYDROLASE DOMAIN"/>
    <property type="match status" value="1"/>
</dbReference>
<gene>
    <name evidence="3" type="ORF">BEMITA_LOCUS13894</name>
</gene>
<name>A0A9P0ALF8_BEMTA</name>
<dbReference type="AlphaFoldDB" id="A0A9P0ALF8"/>
<evidence type="ECO:0000313" key="3">
    <source>
        <dbReference type="EMBL" id="CAH0395748.1"/>
    </source>
</evidence>
<dbReference type="SUPFAM" id="SSF52540">
    <property type="entry name" value="P-loop containing nucleoside triphosphate hydrolases"/>
    <property type="match status" value="1"/>
</dbReference>
<dbReference type="InterPro" id="IPR018631">
    <property type="entry name" value="AAA-ATPase-like_dom"/>
</dbReference>
<accession>A0A9P0ALF8</accession>
<evidence type="ECO:0000313" key="4">
    <source>
        <dbReference type="Proteomes" id="UP001152759"/>
    </source>
</evidence>
<proteinExistence type="predicted"/>
<dbReference type="InterPro" id="IPR027417">
    <property type="entry name" value="P-loop_NTPase"/>
</dbReference>
<reference evidence="3" key="1">
    <citation type="submission" date="2021-12" db="EMBL/GenBank/DDBJ databases">
        <authorList>
            <person name="King R."/>
        </authorList>
    </citation>
    <scope>NUCLEOTIDE SEQUENCE</scope>
</reference>